<feature type="transmembrane region" description="Helical" evidence="1">
    <location>
        <begin position="15"/>
        <end position="36"/>
    </location>
</feature>
<evidence type="ECO:0000313" key="2">
    <source>
        <dbReference type="EMBL" id="AKN37125.1"/>
    </source>
</evidence>
<keyword evidence="1" id="KW-1133">Transmembrane helix</keyword>
<protein>
    <submittedName>
        <fullName evidence="2">Uncharacterized protein</fullName>
    </submittedName>
</protein>
<dbReference type="EMBL" id="KP795523">
    <property type="protein sequence ID" value="AKN37125.1"/>
    <property type="molecule type" value="Genomic_DNA"/>
</dbReference>
<keyword evidence="1" id="KW-0472">Membrane</keyword>
<evidence type="ECO:0000256" key="1">
    <source>
        <dbReference type="SAM" id="Phobius"/>
    </source>
</evidence>
<keyword evidence="1" id="KW-0812">Transmembrane</keyword>
<accession>A0A0H3ZLY1</accession>
<name>A0A0H3ZLY1_9VIBR</name>
<organism evidence="2">
    <name type="scientific">Vibrio genomosp. F6</name>
    <dbReference type="NCBI Taxonomy" id="723172"/>
    <lineage>
        <taxon>Bacteria</taxon>
        <taxon>Pseudomonadati</taxon>
        <taxon>Pseudomonadota</taxon>
        <taxon>Gammaproteobacteria</taxon>
        <taxon>Vibrionales</taxon>
        <taxon>Vibrionaceae</taxon>
        <taxon>Vibrio</taxon>
    </lineage>
</organism>
<sequence length="37" mass="4149">MDFISAKNSSLSPKMIGFLIFNSNYFLFIAAMNKLAC</sequence>
<proteinExistence type="predicted"/>
<reference evidence="2" key="1">
    <citation type="journal article" date="2015" name="MBio">
        <title>Eco-Evolutionary Dynamics of Episomes among Ecologically Cohesive Bacterial Populations.</title>
        <authorList>
            <person name="Xue H."/>
            <person name="Cordero O.X."/>
            <person name="Camas F.M."/>
            <person name="Trimble W."/>
            <person name="Meyer F."/>
            <person name="Guglielmini J."/>
            <person name="Rocha E.P."/>
            <person name="Polz M.F."/>
        </authorList>
    </citation>
    <scope>NUCLEOTIDE SEQUENCE</scope>
    <source>
        <strain evidence="2">FF_146</strain>
    </source>
</reference>
<dbReference type="AlphaFoldDB" id="A0A0H3ZLY1"/>